<sequence length="320" mass="34958">MDRRVQRLLRLPAAVHRLLLLHALQRGEPADLDRHQELVLRLQGLPAVLAGAAQHPVAGRGDGHAPGRLRPGRGPADHQDQDRRRTLPHRLLPALPGPAGRRDDGLRLPAQPRHGAGQPHPGRHRHPDAGLVHRPALVQAGPDHAGGVGHRRPDGHLHGRAARRAQGAVRGRRAGRRRVLGPVPLRDAAEHLADRDVRGGHRGHPDHAVLHAAAGGGKGRLRDHRQLRPAVRARLPRQVDPDPAPTGLRARLPALRLRLRLRHRPGALRPGDGLHRTAHAPAQRLPVGGGLTLELPQWPAEERGRPRRERGESPTTRDVD</sequence>
<dbReference type="EMBL" id="CAJVAX010000012">
    <property type="protein sequence ID" value="CAG7626486.1"/>
    <property type="molecule type" value="Genomic_DNA"/>
</dbReference>
<feature type="region of interest" description="Disordered" evidence="1">
    <location>
        <begin position="56"/>
        <end position="126"/>
    </location>
</feature>
<name>A0A9W4GZG3_9ACTN</name>
<proteinExistence type="predicted"/>
<feature type="region of interest" description="Disordered" evidence="1">
    <location>
        <begin position="152"/>
        <end position="174"/>
    </location>
</feature>
<gene>
    <name evidence="2" type="ORF">SBRY_20267</name>
</gene>
<feature type="compositionally biased region" description="Basic and acidic residues" evidence="1">
    <location>
        <begin position="199"/>
        <end position="209"/>
    </location>
</feature>
<evidence type="ECO:0000313" key="3">
    <source>
        <dbReference type="Proteomes" id="UP001153328"/>
    </source>
</evidence>
<reference evidence="2" key="1">
    <citation type="submission" date="2021-06" db="EMBL/GenBank/DDBJ databases">
        <authorList>
            <person name="Arsene-Ploetze F."/>
        </authorList>
    </citation>
    <scope>NUCLEOTIDE SEQUENCE</scope>
    <source>
        <strain evidence="2">SBRY1</strain>
    </source>
</reference>
<organism evidence="2 3">
    <name type="scientific">Actinacidiphila bryophytorum</name>
    <dbReference type="NCBI Taxonomy" id="1436133"/>
    <lineage>
        <taxon>Bacteria</taxon>
        <taxon>Bacillati</taxon>
        <taxon>Actinomycetota</taxon>
        <taxon>Actinomycetes</taxon>
        <taxon>Kitasatosporales</taxon>
        <taxon>Streptomycetaceae</taxon>
        <taxon>Actinacidiphila</taxon>
    </lineage>
</organism>
<accession>A0A9W4GZG3</accession>
<dbReference type="AlphaFoldDB" id="A0A9W4GZG3"/>
<feature type="region of interest" description="Disordered" evidence="1">
    <location>
        <begin position="266"/>
        <end position="320"/>
    </location>
</feature>
<protein>
    <submittedName>
        <fullName evidence="2">ABC transporter, permease protein 1 (Cluster 1, maltose/g3p/polyamine/iron)</fullName>
    </submittedName>
</protein>
<feature type="compositionally biased region" description="Basic and acidic residues" evidence="1">
    <location>
        <begin position="75"/>
        <end position="85"/>
    </location>
</feature>
<feature type="region of interest" description="Disordered" evidence="1">
    <location>
        <begin position="199"/>
        <end position="222"/>
    </location>
</feature>
<evidence type="ECO:0000256" key="1">
    <source>
        <dbReference type="SAM" id="MobiDB-lite"/>
    </source>
</evidence>
<evidence type="ECO:0000313" key="2">
    <source>
        <dbReference type="EMBL" id="CAG7626486.1"/>
    </source>
</evidence>
<feature type="compositionally biased region" description="Basic and acidic residues" evidence="1">
    <location>
        <begin position="300"/>
        <end position="320"/>
    </location>
</feature>
<dbReference type="Proteomes" id="UP001153328">
    <property type="component" value="Unassembled WGS sequence"/>
</dbReference>
<comment type="caution">
    <text evidence="2">The sequence shown here is derived from an EMBL/GenBank/DDBJ whole genome shotgun (WGS) entry which is preliminary data.</text>
</comment>
<keyword evidence="3" id="KW-1185">Reference proteome</keyword>